<dbReference type="SUPFAM" id="SSF54631">
    <property type="entry name" value="CBS-domain pair"/>
    <property type="match status" value="1"/>
</dbReference>
<feature type="domain" description="CBS" evidence="2">
    <location>
        <begin position="110"/>
        <end position="174"/>
    </location>
</feature>
<dbReference type="InterPro" id="IPR044781">
    <property type="entry name" value="At5g10690-like"/>
</dbReference>
<dbReference type="PANTHER" id="PTHR47581:SF2">
    <property type="entry name" value="OS09G0431600 PROTEIN"/>
    <property type="match status" value="1"/>
</dbReference>
<evidence type="ECO:0000259" key="2">
    <source>
        <dbReference type="PROSITE" id="PS51371"/>
    </source>
</evidence>
<evidence type="ECO:0000256" key="1">
    <source>
        <dbReference type="PROSITE-ProRule" id="PRU00703"/>
    </source>
</evidence>
<dbReference type="Pfam" id="PF00571">
    <property type="entry name" value="CBS"/>
    <property type="match status" value="1"/>
</dbReference>
<proteinExistence type="predicted"/>
<dbReference type="PROSITE" id="PS51371">
    <property type="entry name" value="CBS"/>
    <property type="match status" value="1"/>
</dbReference>
<dbReference type="AlphaFoldDB" id="A0A7C9CJW0"/>
<organism evidence="3">
    <name type="scientific">Opuntia streptacantha</name>
    <name type="common">Prickly pear cactus</name>
    <name type="synonym">Opuntia cardona</name>
    <dbReference type="NCBI Taxonomy" id="393608"/>
    <lineage>
        <taxon>Eukaryota</taxon>
        <taxon>Viridiplantae</taxon>
        <taxon>Streptophyta</taxon>
        <taxon>Embryophyta</taxon>
        <taxon>Tracheophyta</taxon>
        <taxon>Spermatophyta</taxon>
        <taxon>Magnoliopsida</taxon>
        <taxon>eudicotyledons</taxon>
        <taxon>Gunneridae</taxon>
        <taxon>Pentapetalae</taxon>
        <taxon>Caryophyllales</taxon>
        <taxon>Cactineae</taxon>
        <taxon>Cactaceae</taxon>
        <taxon>Opuntioideae</taxon>
        <taxon>Opuntia</taxon>
    </lineage>
</organism>
<dbReference type="PANTHER" id="PTHR47581">
    <property type="entry name" value="OS09G0431600 PROTEIN"/>
    <property type="match status" value="1"/>
</dbReference>
<protein>
    <recommendedName>
        <fullName evidence="2">CBS domain-containing protein</fullName>
    </recommendedName>
</protein>
<reference evidence="3" key="1">
    <citation type="journal article" date="2013" name="J. Plant Res.">
        <title>Effect of fungi and light on seed germination of three Opuntia species from semiarid lands of central Mexico.</title>
        <authorList>
            <person name="Delgado-Sanchez P."/>
            <person name="Jimenez-Bremont J.F."/>
            <person name="Guerrero-Gonzalez Mde L."/>
            <person name="Flores J."/>
        </authorList>
    </citation>
    <scope>NUCLEOTIDE SEQUENCE</scope>
    <source>
        <tissue evidence="3">Cladode</tissue>
    </source>
</reference>
<keyword evidence="1" id="KW-0129">CBS domain</keyword>
<reference evidence="3" key="2">
    <citation type="submission" date="2020-07" db="EMBL/GenBank/DDBJ databases">
        <authorList>
            <person name="Vera ALvarez R."/>
            <person name="Arias-Moreno D.M."/>
            <person name="Jimenez-Jacinto V."/>
            <person name="Jimenez-Bremont J.F."/>
            <person name="Swaminathan K."/>
            <person name="Moose S.P."/>
            <person name="Guerrero-Gonzalez M.L."/>
            <person name="Marino-Ramirez L."/>
            <person name="Landsman D."/>
            <person name="Rodriguez-Kessler M."/>
            <person name="Delgado-Sanchez P."/>
        </authorList>
    </citation>
    <scope>NUCLEOTIDE SEQUENCE</scope>
    <source>
        <tissue evidence="3">Cladode</tissue>
    </source>
</reference>
<dbReference type="InterPro" id="IPR046342">
    <property type="entry name" value="CBS_dom_sf"/>
</dbReference>
<sequence>MAAVRLEASLGLNKSIFHPYFLPQVSVDDPIENIMIPFEESRPLQATLQLKKVIMRFFKESVVPIIDDWGNCVGLLPREDCTQERKEGFLNTHTKQDLSWIMLNSPLSAMMRSPPPYVTASTSAGRVIDLILERRHKMVIVVKYRNMYSSYGSRAVGVFTSEQLSKLIVPPSKFPRKTLSLSGRP</sequence>
<accession>A0A7C9CJW0</accession>
<evidence type="ECO:0000313" key="3">
    <source>
        <dbReference type="EMBL" id="MBA4616328.1"/>
    </source>
</evidence>
<dbReference type="Gene3D" id="3.10.580.10">
    <property type="entry name" value="CBS-domain"/>
    <property type="match status" value="1"/>
</dbReference>
<name>A0A7C9CJW0_OPUST</name>
<dbReference type="InterPro" id="IPR000644">
    <property type="entry name" value="CBS_dom"/>
</dbReference>
<dbReference type="EMBL" id="GISG01010965">
    <property type="protein sequence ID" value="MBA4616328.1"/>
    <property type="molecule type" value="Transcribed_RNA"/>
</dbReference>